<feature type="transmembrane region" description="Helical" evidence="1">
    <location>
        <begin position="6"/>
        <end position="39"/>
    </location>
</feature>
<reference evidence="2" key="1">
    <citation type="journal article" date="2021" name="New Phytol.">
        <title>Evolutionary innovations through gain and loss of genes in the ectomycorrhizal Boletales.</title>
        <authorList>
            <person name="Wu G."/>
            <person name="Miyauchi S."/>
            <person name="Morin E."/>
            <person name="Kuo A."/>
            <person name="Drula E."/>
            <person name="Varga T."/>
            <person name="Kohler A."/>
            <person name="Feng B."/>
            <person name="Cao Y."/>
            <person name="Lipzen A."/>
            <person name="Daum C."/>
            <person name="Hundley H."/>
            <person name="Pangilinan J."/>
            <person name="Johnson J."/>
            <person name="Barry K."/>
            <person name="LaButti K."/>
            <person name="Ng V."/>
            <person name="Ahrendt S."/>
            <person name="Min B."/>
            <person name="Choi I.G."/>
            <person name="Park H."/>
            <person name="Plett J.M."/>
            <person name="Magnuson J."/>
            <person name="Spatafora J.W."/>
            <person name="Nagy L.G."/>
            <person name="Henrissat B."/>
            <person name="Grigoriev I.V."/>
            <person name="Yang Z.L."/>
            <person name="Xu J."/>
            <person name="Martin F.M."/>
        </authorList>
    </citation>
    <scope>NUCLEOTIDE SEQUENCE</scope>
    <source>
        <strain evidence="2">KKN 215</strain>
    </source>
</reference>
<feature type="transmembrane region" description="Helical" evidence="1">
    <location>
        <begin position="99"/>
        <end position="121"/>
    </location>
</feature>
<keyword evidence="3" id="KW-1185">Reference proteome</keyword>
<evidence type="ECO:0000256" key="1">
    <source>
        <dbReference type="SAM" id="Phobius"/>
    </source>
</evidence>
<dbReference type="AlphaFoldDB" id="A0A8K0UHQ8"/>
<dbReference type="Proteomes" id="UP000813824">
    <property type="component" value="Unassembled WGS sequence"/>
</dbReference>
<gene>
    <name evidence="2" type="ORF">BXZ70DRAFT_489188</name>
</gene>
<evidence type="ECO:0000313" key="2">
    <source>
        <dbReference type="EMBL" id="KAH8091005.1"/>
    </source>
</evidence>
<dbReference type="EMBL" id="JAEVFJ010000037">
    <property type="protein sequence ID" value="KAH8091005.1"/>
    <property type="molecule type" value="Genomic_DNA"/>
</dbReference>
<sequence>MAVATITVITMFLIVFFTYFAAIGEPLALLLSGPIAFLAPLKHTPGQNGMILFLSNMVFGTILVLIFFQMTGLTIPSVMENPAQNPEWLNKTYADPNTLVLFVWTISVAIVHASPLIYVWYIRFLGYTTGKFSEEQWGREYQYCVSSTEFFTYGLLLRSWNWIGGLLTSELEAGPELKSCDGCCQSQRKQSICVGTQAEILV</sequence>
<keyword evidence="1" id="KW-0812">Transmembrane</keyword>
<feature type="transmembrane region" description="Helical" evidence="1">
    <location>
        <begin position="51"/>
        <end position="79"/>
    </location>
</feature>
<accession>A0A8K0UHQ8</accession>
<evidence type="ECO:0000313" key="3">
    <source>
        <dbReference type="Proteomes" id="UP000813824"/>
    </source>
</evidence>
<protein>
    <submittedName>
        <fullName evidence="2">Uncharacterized protein</fullName>
    </submittedName>
</protein>
<organism evidence="2 3">
    <name type="scientific">Cristinia sonorae</name>
    <dbReference type="NCBI Taxonomy" id="1940300"/>
    <lineage>
        <taxon>Eukaryota</taxon>
        <taxon>Fungi</taxon>
        <taxon>Dikarya</taxon>
        <taxon>Basidiomycota</taxon>
        <taxon>Agaricomycotina</taxon>
        <taxon>Agaricomycetes</taxon>
        <taxon>Agaricomycetidae</taxon>
        <taxon>Agaricales</taxon>
        <taxon>Pleurotineae</taxon>
        <taxon>Stephanosporaceae</taxon>
        <taxon>Cristinia</taxon>
    </lineage>
</organism>
<name>A0A8K0UHQ8_9AGAR</name>
<comment type="caution">
    <text evidence="2">The sequence shown here is derived from an EMBL/GenBank/DDBJ whole genome shotgun (WGS) entry which is preliminary data.</text>
</comment>
<keyword evidence="1" id="KW-0472">Membrane</keyword>
<keyword evidence="1" id="KW-1133">Transmembrane helix</keyword>
<proteinExistence type="predicted"/>